<feature type="non-terminal residue" evidence="3">
    <location>
        <position position="1"/>
    </location>
</feature>
<reference evidence="3 4" key="1">
    <citation type="submission" date="2019-01" db="EMBL/GenBank/DDBJ databases">
        <authorList>
            <person name="Alioto T."/>
            <person name="Alioto T."/>
        </authorList>
    </citation>
    <scope>NUCLEOTIDE SEQUENCE [LARGE SCALE GENOMIC DNA]</scope>
</reference>
<feature type="compositionally biased region" description="Polar residues" evidence="1">
    <location>
        <begin position="392"/>
        <end position="406"/>
    </location>
</feature>
<accession>A0A485P825</accession>
<dbReference type="InterPro" id="IPR029365">
    <property type="entry name" value="TMEM238"/>
</dbReference>
<evidence type="ECO:0000256" key="1">
    <source>
        <dbReference type="SAM" id="MobiDB-lite"/>
    </source>
</evidence>
<name>A0A485P825_LYNPA</name>
<keyword evidence="4" id="KW-1185">Reference proteome</keyword>
<feature type="compositionally biased region" description="Basic and acidic residues" evidence="1">
    <location>
        <begin position="197"/>
        <end position="206"/>
    </location>
</feature>
<proteinExistence type="predicted"/>
<protein>
    <recommendedName>
        <fullName evidence="5">Transmembrane protein 238</fullName>
    </recommendedName>
</protein>
<feature type="region of interest" description="Disordered" evidence="1">
    <location>
        <begin position="391"/>
        <end position="462"/>
    </location>
</feature>
<gene>
    <name evidence="3" type="ORF">LYPA_23C018932</name>
</gene>
<feature type="transmembrane region" description="Helical" evidence="2">
    <location>
        <begin position="80"/>
        <end position="99"/>
    </location>
</feature>
<keyword evidence="2" id="KW-0812">Transmembrane</keyword>
<dbReference type="Proteomes" id="UP000386466">
    <property type="component" value="Unassembled WGS sequence"/>
</dbReference>
<dbReference type="EMBL" id="CAAGRJ010028226">
    <property type="protein sequence ID" value="VFV39976.1"/>
    <property type="molecule type" value="Genomic_DNA"/>
</dbReference>
<evidence type="ECO:0008006" key="5">
    <source>
        <dbReference type="Google" id="ProtNLM"/>
    </source>
</evidence>
<dbReference type="PANTHER" id="PTHR28613">
    <property type="entry name" value="SI:CH211-232M10.4-RELATED"/>
    <property type="match status" value="1"/>
</dbReference>
<keyword evidence="2" id="KW-0472">Membrane</keyword>
<keyword evidence="2" id="KW-1133">Transmembrane helix</keyword>
<organism evidence="3 4">
    <name type="scientific">Lynx pardinus</name>
    <name type="common">Iberian lynx</name>
    <name type="synonym">Felis pardina</name>
    <dbReference type="NCBI Taxonomy" id="191816"/>
    <lineage>
        <taxon>Eukaryota</taxon>
        <taxon>Metazoa</taxon>
        <taxon>Chordata</taxon>
        <taxon>Craniata</taxon>
        <taxon>Vertebrata</taxon>
        <taxon>Euteleostomi</taxon>
        <taxon>Mammalia</taxon>
        <taxon>Eutheria</taxon>
        <taxon>Laurasiatheria</taxon>
        <taxon>Carnivora</taxon>
        <taxon>Feliformia</taxon>
        <taxon>Felidae</taxon>
        <taxon>Felinae</taxon>
        <taxon>Lynx</taxon>
    </lineage>
</organism>
<dbReference type="Pfam" id="PF15125">
    <property type="entry name" value="TMEM238"/>
    <property type="match status" value="1"/>
</dbReference>
<dbReference type="PANTHER" id="PTHR28613:SF6">
    <property type="entry name" value="RIKEN CDNA A930007A09 GENE"/>
    <property type="match status" value="1"/>
</dbReference>
<evidence type="ECO:0000313" key="3">
    <source>
        <dbReference type="EMBL" id="VFV39976.1"/>
    </source>
</evidence>
<evidence type="ECO:0000256" key="2">
    <source>
        <dbReference type="SAM" id="Phobius"/>
    </source>
</evidence>
<sequence>ALPWRPRGHNRRVAGWSPLRTWRRRQWQLMELSRNSVEETRKRTGLGRCRHFFWLGVAFDTVGATVLFTGVFARLVFSDLLLYLGSIIIFLSLLWWVFWYTGNIELTAEEPSKRPFHVLSSTMVDALSQTVSHRFSLTICNVSRNLRGFRRRCSRRRFLQTVASLDMTVTGQLENRPEKEDEDKDATQSVQESGDAQDLRGEDPGPKPEPVGSSEGVRSPGPGAGLPGFVKGSSSTHVGPPEFIVSPPDRPRAPAVLPFRSQHGVPWASARQPPAGHPLVPAPAQSNLQALLASQSYRLLSAASQSHLQAPVASQSQTEKPSLVSETTSPVALAPQAQALSTPVSVIQLLSSQSFQNQTVDLRLSLAVPDFQALCHTQQDPQSIMSLVREMTPSQMTPSQSASAQEFQKPVAQACETPLPASQELSQEPPATSSPPPGSQAQQSVPPENTPVPASETRSHPP</sequence>
<feature type="region of interest" description="Disordered" evidence="1">
    <location>
        <begin position="169"/>
        <end position="255"/>
    </location>
</feature>
<feature type="transmembrane region" description="Helical" evidence="2">
    <location>
        <begin position="52"/>
        <end position="73"/>
    </location>
</feature>
<dbReference type="AlphaFoldDB" id="A0A485P825"/>
<evidence type="ECO:0000313" key="4">
    <source>
        <dbReference type="Proteomes" id="UP000386466"/>
    </source>
</evidence>